<evidence type="ECO:0000313" key="3">
    <source>
        <dbReference type="EMBL" id="KAH0755875.1"/>
    </source>
</evidence>
<dbReference type="PROSITE" id="PS50878">
    <property type="entry name" value="RT_POL"/>
    <property type="match status" value="1"/>
</dbReference>
<dbReference type="InterPro" id="IPR036691">
    <property type="entry name" value="Endo/exonu/phosph_ase_sf"/>
</dbReference>
<dbReference type="Proteomes" id="UP000826656">
    <property type="component" value="Unassembled WGS sequence"/>
</dbReference>
<keyword evidence="4" id="KW-1185">Reference proteome</keyword>
<dbReference type="Gene3D" id="3.30.420.10">
    <property type="entry name" value="Ribonuclease H-like superfamily/Ribonuclease H"/>
    <property type="match status" value="1"/>
</dbReference>
<feature type="domain" description="Reverse transcriptase" evidence="1">
    <location>
        <begin position="211"/>
        <end position="528"/>
    </location>
</feature>
<dbReference type="InterPro" id="IPR002156">
    <property type="entry name" value="RNaseH_domain"/>
</dbReference>
<protein>
    <recommendedName>
        <fullName evidence="5">Non-LTR retroelement reverse transcriptase</fullName>
    </recommendedName>
</protein>
<feature type="domain" description="RNase H type-1" evidence="2">
    <location>
        <begin position="899"/>
        <end position="1004"/>
    </location>
</feature>
<reference evidence="3 4" key="1">
    <citation type="journal article" date="2021" name="bioRxiv">
        <title>Chromosome-scale and haplotype-resolved genome assembly of a tetraploid potato cultivar.</title>
        <authorList>
            <person name="Sun H."/>
            <person name="Jiao W.-B."/>
            <person name="Krause K."/>
            <person name="Campoy J.A."/>
            <person name="Goel M."/>
            <person name="Folz-Donahue K."/>
            <person name="Kukat C."/>
            <person name="Huettel B."/>
            <person name="Schneeberger K."/>
        </authorList>
    </citation>
    <scope>NUCLEOTIDE SEQUENCE [LARGE SCALE GENOMIC DNA]</scope>
    <source>
        <strain evidence="3">SolTubOtavaFocal</strain>
        <tissue evidence="3">Leaves</tissue>
    </source>
</reference>
<dbReference type="Pfam" id="PF13966">
    <property type="entry name" value="zf-RVT"/>
    <property type="match status" value="1"/>
</dbReference>
<dbReference type="CDD" id="cd06222">
    <property type="entry name" value="RNase_H_like"/>
    <property type="match status" value="1"/>
</dbReference>
<proteinExistence type="predicted"/>
<dbReference type="Gene3D" id="3.60.10.10">
    <property type="entry name" value="Endonuclease/exonuclease/phosphatase"/>
    <property type="match status" value="1"/>
</dbReference>
<gene>
    <name evidence="3" type="ORF">KY290_026145</name>
</gene>
<dbReference type="EMBL" id="JAIVGD010000018">
    <property type="protein sequence ID" value="KAH0755875.1"/>
    <property type="molecule type" value="Genomic_DNA"/>
</dbReference>
<evidence type="ECO:0000259" key="2">
    <source>
        <dbReference type="PROSITE" id="PS50879"/>
    </source>
</evidence>
<organism evidence="3 4">
    <name type="scientific">Solanum tuberosum</name>
    <name type="common">Potato</name>
    <dbReference type="NCBI Taxonomy" id="4113"/>
    <lineage>
        <taxon>Eukaryota</taxon>
        <taxon>Viridiplantae</taxon>
        <taxon>Streptophyta</taxon>
        <taxon>Embryophyta</taxon>
        <taxon>Tracheophyta</taxon>
        <taxon>Spermatophyta</taxon>
        <taxon>Magnoliopsida</taxon>
        <taxon>eudicotyledons</taxon>
        <taxon>Gunneridae</taxon>
        <taxon>Pentapetalae</taxon>
        <taxon>asterids</taxon>
        <taxon>lamiids</taxon>
        <taxon>Solanales</taxon>
        <taxon>Solanaceae</taxon>
        <taxon>Solanoideae</taxon>
        <taxon>Solaneae</taxon>
        <taxon>Solanum</taxon>
    </lineage>
</organism>
<dbReference type="InterPro" id="IPR012337">
    <property type="entry name" value="RNaseH-like_sf"/>
</dbReference>
<dbReference type="InterPro" id="IPR000477">
    <property type="entry name" value="RT_dom"/>
</dbReference>
<dbReference type="PANTHER" id="PTHR33116:SF67">
    <property type="entry name" value="REVERSE TRANSCRIPTASE"/>
    <property type="match status" value="1"/>
</dbReference>
<comment type="caution">
    <text evidence="3">The sequence shown here is derived from an EMBL/GenBank/DDBJ whole genome shotgun (WGS) entry which is preliminary data.</text>
</comment>
<evidence type="ECO:0000313" key="4">
    <source>
        <dbReference type="Proteomes" id="UP000826656"/>
    </source>
</evidence>
<evidence type="ECO:0000259" key="1">
    <source>
        <dbReference type="PROSITE" id="PS50878"/>
    </source>
</evidence>
<dbReference type="SUPFAM" id="SSF53098">
    <property type="entry name" value="Ribonuclease H-like"/>
    <property type="match status" value="1"/>
</dbReference>
<dbReference type="InterPro" id="IPR026960">
    <property type="entry name" value="RVT-Znf"/>
</dbReference>
<dbReference type="PROSITE" id="PS50879">
    <property type="entry name" value="RNASE_H_1"/>
    <property type="match status" value="1"/>
</dbReference>
<dbReference type="InterPro" id="IPR044730">
    <property type="entry name" value="RNase_H-like_dom_plant"/>
</dbReference>
<dbReference type="SUPFAM" id="SSF56219">
    <property type="entry name" value="DNase I-like"/>
    <property type="match status" value="1"/>
</dbReference>
<sequence length="1004" mass="116776">MEYDIIGDEDQMHTLKVHSCGMGINVMISVIYAKCTQGERLNLWESMAHLATTINILWVIGGDFNVITNESEKLGGREVTYAEVRDFNHCLNVCNLEDRGFKGSKYTWWNGRTDKGCIFERLDRILTNDKVHDVFPVLEVAHLVRSGSDHAPLSITLKSSREEEIITLEEVIKVHEAQFEISPTTMNRDKLHRAQADLLKQLNREEEFWKQKAGMEWFKEGERNTKLFHAIVNGRRNRLRVNRIQNDEAKAAEDFYIKQFTKQEKAREDFGILEELPEVITNEMNEEMHVMPTIEEVKRVVMGLNKSNAGGPDGMTGAFYQRTWEIIGEDIHNMVKAFVCGAELPRYITHINLEIVAEIGKRDKIPNMVIKLDMMKAYDRVEWLFLTKSILLNGQPKGFFKSTRGLKQGDPLSPALFILAAKVMSRSLNAIMQKKEFKRFGMPRRSNKINHMAFADDMIIMCKAEVGTLNMISQTLRKYEELSGQKVNKEESAIYLHHKVSGGEVVVAEVATGILKKEFPLNYLGCPIFYKRKQIAYYQPLIQRIGAKIQGWKGKLLSYEGRAILIKHVLQSTPIHCLSVMNPPSTVLNQIQRMMAQFFWSSCIGGRGWHWSRWNNLCLPEEEGGLGFRLMHDISMALFCKLWWNFQTKKTLWSDYMQNKYYKRNHPNQVTWKVKGGGSQDLTNDGEWDEDVVKEILPTEFADHILGHIKPPQGRIEDDKPCWMLDNSRAFTVKSAWNYIRHREDPNRIYKWIWTKGVPFKMAFLMWRLWKFKIPIDDRVRRWGIAGPSRCINSLGLSLREIIMKWWGAQCKADMRPYFRALPSFIIWELWRRRNKKKHEGKDLSLSRIIHNITRSMYRLIKVRRPWMNVSGRWELMIKEFEEYCTKMVAKKVKWECPPEGWIKYNTDGASRGNPGLSSYAFCLRDERGYIIHAEGVTIENATSTVTEAKAILEASKHCKQRNLNKVIIHTDSMLLKKVLTGEWEITWNISDVVEEIRTCLEGK</sequence>
<dbReference type="Pfam" id="PF13456">
    <property type="entry name" value="RVT_3"/>
    <property type="match status" value="1"/>
</dbReference>
<name>A0ABQ7UYN3_SOLTU</name>
<dbReference type="Pfam" id="PF00078">
    <property type="entry name" value="RVT_1"/>
    <property type="match status" value="1"/>
</dbReference>
<accession>A0ABQ7UYN3</accession>
<dbReference type="PANTHER" id="PTHR33116">
    <property type="entry name" value="REVERSE TRANSCRIPTASE ZINC-BINDING DOMAIN-CONTAINING PROTEIN-RELATED-RELATED"/>
    <property type="match status" value="1"/>
</dbReference>
<evidence type="ECO:0008006" key="5">
    <source>
        <dbReference type="Google" id="ProtNLM"/>
    </source>
</evidence>
<dbReference type="InterPro" id="IPR036397">
    <property type="entry name" value="RNaseH_sf"/>
</dbReference>